<dbReference type="Gene3D" id="3.30.9.10">
    <property type="entry name" value="D-Amino Acid Oxidase, subunit A, domain 2"/>
    <property type="match status" value="1"/>
</dbReference>
<reference evidence="2 3" key="1">
    <citation type="submission" date="2018-09" db="EMBL/GenBank/DDBJ databases">
        <title>Genome sequencing of strain 6GH32-13.</title>
        <authorList>
            <person name="Weon H.-Y."/>
            <person name="Heo J."/>
            <person name="Kwon S.-W."/>
        </authorList>
    </citation>
    <scope>NUCLEOTIDE SEQUENCE [LARGE SCALE GENOMIC DNA]</scope>
    <source>
        <strain evidence="2 3">5GH32-13</strain>
    </source>
</reference>
<sequence>MDLRSDKPYALLRHGLGHVYPSLRKNVKADVAIIGAGITGALVGWHLMQKGIQAIVIDRRHAGMGSTAASTSLLQYEIDTPLHKLIELVGEKNAVLSYLLCRQAIYDLHEICKQLPDKPAFALRPSFQFASYNNDVKELEREYFLRKRAGFNLQLLSVDDIIRLFGFNKPAGLLSADGGIVEAYELTHALLKHGQEKGMLVYDNTLVTGIDYEQKGVVLQTEWGFKVEAKQLVIACGYESHQYLPKKIEKLHSTYSIISEPMFINECWHQNALIWETANPYLYMRPTTDQRILVGGKDDAFYNPAKRDASLPRKTKQLEHSFSRLFPDIPFRTDFAWAGTFASTKDGLPYIGSIPERPHTWFALGFGGNGITFSLIAAQIISDLLSGKNNANSKLFGFNRPAGGVA</sequence>
<organism evidence="2 3">
    <name type="scientific">Paraflavitalea soli</name>
    <dbReference type="NCBI Taxonomy" id="2315862"/>
    <lineage>
        <taxon>Bacteria</taxon>
        <taxon>Pseudomonadati</taxon>
        <taxon>Bacteroidota</taxon>
        <taxon>Chitinophagia</taxon>
        <taxon>Chitinophagales</taxon>
        <taxon>Chitinophagaceae</taxon>
        <taxon>Paraflavitalea</taxon>
    </lineage>
</organism>
<dbReference type="PANTHER" id="PTHR13847:SF201">
    <property type="entry name" value="PUTATIBE OXIDOREDUCTASE"/>
    <property type="match status" value="1"/>
</dbReference>
<proteinExistence type="predicted"/>
<name>A0A3B7MXX1_9BACT</name>
<dbReference type="Gene3D" id="3.50.50.60">
    <property type="entry name" value="FAD/NAD(P)-binding domain"/>
    <property type="match status" value="1"/>
</dbReference>
<dbReference type="InterPro" id="IPR006076">
    <property type="entry name" value="FAD-dep_OxRdtase"/>
</dbReference>
<keyword evidence="3" id="KW-1185">Reference proteome</keyword>
<evidence type="ECO:0000313" key="2">
    <source>
        <dbReference type="EMBL" id="AXY78383.1"/>
    </source>
</evidence>
<dbReference type="SUPFAM" id="SSF51905">
    <property type="entry name" value="FAD/NAD(P)-binding domain"/>
    <property type="match status" value="1"/>
</dbReference>
<protein>
    <submittedName>
        <fullName evidence="2">FAD-binding oxidoreductase</fullName>
    </submittedName>
</protein>
<evidence type="ECO:0000259" key="1">
    <source>
        <dbReference type="Pfam" id="PF01266"/>
    </source>
</evidence>
<dbReference type="PANTHER" id="PTHR13847">
    <property type="entry name" value="SARCOSINE DEHYDROGENASE-RELATED"/>
    <property type="match status" value="1"/>
</dbReference>
<dbReference type="RefSeq" id="WP_119054255.1">
    <property type="nucleotide sequence ID" value="NZ_CP032157.1"/>
</dbReference>
<gene>
    <name evidence="2" type="ORF">D3H65_32260</name>
</gene>
<feature type="domain" description="FAD dependent oxidoreductase" evidence="1">
    <location>
        <begin position="30"/>
        <end position="384"/>
    </location>
</feature>
<accession>A0A3B7MXX1</accession>
<dbReference type="KEGG" id="pseg:D3H65_32260"/>
<dbReference type="GO" id="GO:0005737">
    <property type="term" value="C:cytoplasm"/>
    <property type="evidence" value="ECO:0007669"/>
    <property type="project" value="TreeGrafter"/>
</dbReference>
<dbReference type="InterPro" id="IPR036188">
    <property type="entry name" value="FAD/NAD-bd_sf"/>
</dbReference>
<dbReference type="Pfam" id="PF01266">
    <property type="entry name" value="DAO"/>
    <property type="match status" value="1"/>
</dbReference>
<dbReference type="OrthoDB" id="571248at2"/>
<dbReference type="AlphaFoldDB" id="A0A3B7MXX1"/>
<evidence type="ECO:0000313" key="3">
    <source>
        <dbReference type="Proteomes" id="UP000263900"/>
    </source>
</evidence>
<dbReference type="EMBL" id="CP032157">
    <property type="protein sequence ID" value="AXY78383.1"/>
    <property type="molecule type" value="Genomic_DNA"/>
</dbReference>
<dbReference type="Proteomes" id="UP000263900">
    <property type="component" value="Chromosome"/>
</dbReference>